<dbReference type="PANTHER" id="PTHR37947">
    <property type="entry name" value="BLL2462 PROTEIN"/>
    <property type="match status" value="1"/>
</dbReference>
<dbReference type="PANTHER" id="PTHR37947:SF2">
    <property type="entry name" value="VON WILLEBRAND FACTOR TYPE A"/>
    <property type="match status" value="1"/>
</dbReference>
<dbReference type="PATRIC" id="fig|1423779.3.peg.446"/>
<dbReference type="RefSeq" id="WP_003712587.1">
    <property type="nucleotide sequence ID" value="NZ_AZGE01000013.1"/>
</dbReference>
<dbReference type="EMBL" id="AZGE01000013">
    <property type="protein sequence ID" value="KRM15317.1"/>
    <property type="molecule type" value="Genomic_DNA"/>
</dbReference>
<gene>
    <name evidence="2" type="ORF">FC49_GL000440</name>
</gene>
<evidence type="ECO:0000313" key="3">
    <source>
        <dbReference type="Proteomes" id="UP000050973"/>
    </source>
</evidence>
<comment type="caution">
    <text evidence="2">The sequence shown here is derived from an EMBL/GenBank/DDBJ whole genome shotgun (WGS) entry which is preliminary data.</text>
</comment>
<feature type="domain" description="Putative glutamine amidotransferase" evidence="1">
    <location>
        <begin position="4"/>
        <end position="244"/>
    </location>
</feature>
<dbReference type="InterPro" id="IPR010768">
    <property type="entry name" value="GATase1-like"/>
</dbReference>
<dbReference type="SUPFAM" id="SSF52317">
    <property type="entry name" value="Class I glutamine amidotransferase-like"/>
    <property type="match status" value="1"/>
</dbReference>
<dbReference type="CDD" id="cd03143">
    <property type="entry name" value="A4_beta-galactosidase_middle_domain"/>
    <property type="match status" value="1"/>
</dbReference>
<reference evidence="2 3" key="1">
    <citation type="journal article" date="2015" name="Genome Announc.">
        <title>Expanding the biotechnology potential of lactobacilli through comparative genomics of 213 strains and associated genera.</title>
        <authorList>
            <person name="Sun Z."/>
            <person name="Harris H.M."/>
            <person name="McCann A."/>
            <person name="Guo C."/>
            <person name="Argimon S."/>
            <person name="Zhang W."/>
            <person name="Yang X."/>
            <person name="Jeffery I.B."/>
            <person name="Cooney J.C."/>
            <person name="Kagawa T.F."/>
            <person name="Liu W."/>
            <person name="Song Y."/>
            <person name="Salvetti E."/>
            <person name="Wrobel A."/>
            <person name="Rasinkangas P."/>
            <person name="Parkhill J."/>
            <person name="Rea M.C."/>
            <person name="O'Sullivan O."/>
            <person name="Ritari J."/>
            <person name="Douillard F.P."/>
            <person name="Paul Ross R."/>
            <person name="Yang R."/>
            <person name="Briner A.E."/>
            <person name="Felis G.E."/>
            <person name="de Vos W.M."/>
            <person name="Barrangou R."/>
            <person name="Klaenhammer T.R."/>
            <person name="Caufield P.W."/>
            <person name="Cui Y."/>
            <person name="Zhang H."/>
            <person name="O'Toole P.W."/>
        </authorList>
    </citation>
    <scope>NUCLEOTIDE SEQUENCE [LARGE SCALE GENOMIC DNA]</scope>
    <source>
        <strain evidence="2 3">DSM 4864</strain>
    </source>
</reference>
<evidence type="ECO:0000313" key="2">
    <source>
        <dbReference type="EMBL" id="KRM15317.1"/>
    </source>
</evidence>
<organism evidence="2 3">
    <name type="scientific">Limosilactobacillus oris DSM 4864</name>
    <dbReference type="NCBI Taxonomy" id="1423779"/>
    <lineage>
        <taxon>Bacteria</taxon>
        <taxon>Bacillati</taxon>
        <taxon>Bacillota</taxon>
        <taxon>Bacilli</taxon>
        <taxon>Lactobacillales</taxon>
        <taxon>Lactobacillaceae</taxon>
        <taxon>Limosilactobacillus</taxon>
    </lineage>
</organism>
<protein>
    <recommendedName>
        <fullName evidence="1">Putative glutamine amidotransferase domain-containing protein</fullName>
    </recommendedName>
</protein>
<name>A0A0R1WCR7_9LACO</name>
<sequence length="246" mass="27165">MANVLIAGESWISSTIEYKGYDSFTSTKLENGCAHLVKELEAHGHSVTHLFAHDVPELFPWSDKELDEYDVVILSDIGANSILLPDKVFNKGEAAVNRLELLKSWVLNGGALMMAGGYLSFAGFEGKAHYHGTAVEDVLPVNILPYDDRREVPQGLLPQTAKASPITEKLGKFPPILGYQLATPKEGSEVLLTVDDNPLLITASFGKGRSLAYMSDIGPHWASNKFMDWNNYGEFYSRCINWLSNN</sequence>
<evidence type="ECO:0000259" key="1">
    <source>
        <dbReference type="Pfam" id="PF07090"/>
    </source>
</evidence>
<dbReference type="AlphaFoldDB" id="A0A0R1WCR7"/>
<accession>A0A0R1WCR7</accession>
<dbReference type="InterPro" id="IPR029062">
    <property type="entry name" value="Class_I_gatase-like"/>
</dbReference>
<dbReference type="Pfam" id="PF07090">
    <property type="entry name" value="GATase1_like"/>
    <property type="match status" value="1"/>
</dbReference>
<dbReference type="Gene3D" id="3.40.50.880">
    <property type="match status" value="1"/>
</dbReference>
<proteinExistence type="predicted"/>
<dbReference type="Proteomes" id="UP000050973">
    <property type="component" value="Unassembled WGS sequence"/>
</dbReference>